<evidence type="ECO:0000313" key="2">
    <source>
        <dbReference type="EMBL" id="QJD98636.1"/>
    </source>
</evidence>
<organism evidence="2 3">
    <name type="scientific">Massilia forsythiae</name>
    <dbReference type="NCBI Taxonomy" id="2728020"/>
    <lineage>
        <taxon>Bacteria</taxon>
        <taxon>Pseudomonadati</taxon>
        <taxon>Pseudomonadota</taxon>
        <taxon>Betaproteobacteria</taxon>
        <taxon>Burkholderiales</taxon>
        <taxon>Oxalobacteraceae</taxon>
        <taxon>Telluria group</taxon>
        <taxon>Massilia</taxon>
    </lineage>
</organism>
<sequence length="65" mass="6900">MFPAFAVMVGAYIITRMLDLLSGEKKTIIKVFACITIIVTLISAIDILGSGARLARRSDISSLGG</sequence>
<keyword evidence="3" id="KW-1185">Reference proteome</keyword>
<evidence type="ECO:0000313" key="3">
    <source>
        <dbReference type="Proteomes" id="UP000502415"/>
    </source>
</evidence>
<gene>
    <name evidence="2" type="ORF">HH212_00085</name>
</gene>
<protein>
    <submittedName>
        <fullName evidence="2">Uncharacterized protein</fullName>
    </submittedName>
</protein>
<dbReference type="RefSeq" id="WP_169433536.1">
    <property type="nucleotide sequence ID" value="NZ_CP051685.1"/>
</dbReference>
<proteinExistence type="predicted"/>
<dbReference type="EMBL" id="CP051685">
    <property type="protein sequence ID" value="QJD98636.1"/>
    <property type="molecule type" value="Genomic_DNA"/>
</dbReference>
<accession>A0A7Z2VSU4</accession>
<name>A0A7Z2VSU4_9BURK</name>
<dbReference type="KEGG" id="mfy:HH212_00085"/>
<keyword evidence="1" id="KW-1133">Transmembrane helix</keyword>
<feature type="transmembrane region" description="Helical" evidence="1">
    <location>
        <begin position="27"/>
        <end position="48"/>
    </location>
</feature>
<dbReference type="AlphaFoldDB" id="A0A7Z2VSU4"/>
<dbReference type="Proteomes" id="UP000502415">
    <property type="component" value="Chromosome"/>
</dbReference>
<reference evidence="2 3" key="1">
    <citation type="submission" date="2020-04" db="EMBL/GenBank/DDBJ databases">
        <title>Genome sequencing of novel species.</title>
        <authorList>
            <person name="Heo J."/>
            <person name="Kim S.-J."/>
            <person name="Kim J.-S."/>
            <person name="Hong S.-B."/>
            <person name="Kwon S.-W."/>
        </authorList>
    </citation>
    <scope>NUCLEOTIDE SEQUENCE [LARGE SCALE GENOMIC DNA]</scope>
    <source>
        <strain evidence="2 3">GN2-R2</strain>
    </source>
</reference>
<keyword evidence="1" id="KW-0812">Transmembrane</keyword>
<keyword evidence="1" id="KW-0472">Membrane</keyword>
<evidence type="ECO:0000256" key="1">
    <source>
        <dbReference type="SAM" id="Phobius"/>
    </source>
</evidence>